<dbReference type="GO" id="GO:0055085">
    <property type="term" value="P:transmembrane transport"/>
    <property type="evidence" value="ECO:0007669"/>
    <property type="project" value="UniProtKB-ARBA"/>
</dbReference>
<organism evidence="7 8">
    <name type="scientific">Pikeienuella piscinae</name>
    <dbReference type="NCBI Taxonomy" id="2748098"/>
    <lineage>
        <taxon>Bacteria</taxon>
        <taxon>Pseudomonadati</taxon>
        <taxon>Pseudomonadota</taxon>
        <taxon>Alphaproteobacteria</taxon>
        <taxon>Rhodobacterales</taxon>
        <taxon>Paracoccaceae</taxon>
        <taxon>Pikeienuella</taxon>
    </lineage>
</organism>
<keyword evidence="5 7" id="KW-0067">ATP-binding</keyword>
<dbReference type="Proteomes" id="UP000503336">
    <property type="component" value="Chromosome"/>
</dbReference>
<dbReference type="KEGG" id="hdh:G5B40_11720"/>
<dbReference type="RefSeq" id="WP_165098795.1">
    <property type="nucleotide sequence ID" value="NZ_CP049056.1"/>
</dbReference>
<dbReference type="Gene3D" id="3.40.50.300">
    <property type="entry name" value="P-loop containing nucleotide triphosphate hydrolases"/>
    <property type="match status" value="1"/>
</dbReference>
<dbReference type="EMBL" id="CP049056">
    <property type="protein sequence ID" value="QIE56063.1"/>
    <property type="molecule type" value="Genomic_DNA"/>
</dbReference>
<dbReference type="InterPro" id="IPR027417">
    <property type="entry name" value="P-loop_NTPase"/>
</dbReference>
<proteinExistence type="inferred from homology"/>
<dbReference type="InterPro" id="IPR013563">
    <property type="entry name" value="Oligopep_ABC_C"/>
</dbReference>
<dbReference type="SMART" id="SM00382">
    <property type="entry name" value="AAA"/>
    <property type="match status" value="1"/>
</dbReference>
<dbReference type="PANTHER" id="PTHR43776:SF7">
    <property type="entry name" value="D,D-DIPEPTIDE TRANSPORT ATP-BINDING PROTEIN DDPF-RELATED"/>
    <property type="match status" value="1"/>
</dbReference>
<evidence type="ECO:0000256" key="1">
    <source>
        <dbReference type="ARBA" id="ARBA00004417"/>
    </source>
</evidence>
<dbReference type="InterPro" id="IPR017871">
    <property type="entry name" value="ABC_transporter-like_CS"/>
</dbReference>
<keyword evidence="8" id="KW-1185">Reference proteome</keyword>
<evidence type="ECO:0000256" key="5">
    <source>
        <dbReference type="ARBA" id="ARBA00022840"/>
    </source>
</evidence>
<dbReference type="SUPFAM" id="SSF52540">
    <property type="entry name" value="P-loop containing nucleoside triphosphate hydrolases"/>
    <property type="match status" value="1"/>
</dbReference>
<comment type="subcellular location">
    <subcellularLocation>
        <location evidence="1">Cell inner membrane</location>
        <topology evidence="1">Peripheral membrane protein</topology>
    </subcellularLocation>
</comment>
<feature type="domain" description="ABC transporter" evidence="6">
    <location>
        <begin position="17"/>
        <end position="257"/>
    </location>
</feature>
<evidence type="ECO:0000313" key="7">
    <source>
        <dbReference type="EMBL" id="QIE56063.1"/>
    </source>
</evidence>
<dbReference type="PROSITE" id="PS50893">
    <property type="entry name" value="ABC_TRANSPORTER_2"/>
    <property type="match status" value="1"/>
</dbReference>
<evidence type="ECO:0000256" key="2">
    <source>
        <dbReference type="ARBA" id="ARBA00005417"/>
    </source>
</evidence>
<dbReference type="InterPro" id="IPR050319">
    <property type="entry name" value="ABC_transp_ATP-bind"/>
</dbReference>
<dbReference type="PANTHER" id="PTHR43776">
    <property type="entry name" value="TRANSPORT ATP-BINDING PROTEIN"/>
    <property type="match status" value="1"/>
</dbReference>
<name>A0A7L5BY50_9RHOB</name>
<evidence type="ECO:0000313" key="8">
    <source>
        <dbReference type="Proteomes" id="UP000503336"/>
    </source>
</evidence>
<gene>
    <name evidence="7" type="ORF">G5B40_11720</name>
</gene>
<dbReference type="NCBIfam" id="TIGR01727">
    <property type="entry name" value="oligo_HPY"/>
    <property type="match status" value="1"/>
</dbReference>
<dbReference type="AlphaFoldDB" id="A0A7L5BY50"/>
<dbReference type="GO" id="GO:0005886">
    <property type="term" value="C:plasma membrane"/>
    <property type="evidence" value="ECO:0007669"/>
    <property type="project" value="UniProtKB-SubCell"/>
</dbReference>
<dbReference type="Pfam" id="PF08352">
    <property type="entry name" value="oligo_HPY"/>
    <property type="match status" value="1"/>
</dbReference>
<dbReference type="InterPro" id="IPR003593">
    <property type="entry name" value="AAA+_ATPase"/>
</dbReference>
<dbReference type="GO" id="GO:0015833">
    <property type="term" value="P:peptide transport"/>
    <property type="evidence" value="ECO:0007669"/>
    <property type="project" value="InterPro"/>
</dbReference>
<dbReference type="GO" id="GO:0016887">
    <property type="term" value="F:ATP hydrolysis activity"/>
    <property type="evidence" value="ECO:0007669"/>
    <property type="project" value="InterPro"/>
</dbReference>
<dbReference type="GO" id="GO:0005524">
    <property type="term" value="F:ATP binding"/>
    <property type="evidence" value="ECO:0007669"/>
    <property type="project" value="UniProtKB-KW"/>
</dbReference>
<dbReference type="CDD" id="cd03257">
    <property type="entry name" value="ABC_NikE_OppD_transporters"/>
    <property type="match status" value="1"/>
</dbReference>
<dbReference type="FunFam" id="3.40.50.300:FF:000016">
    <property type="entry name" value="Oligopeptide ABC transporter ATP-binding component"/>
    <property type="match status" value="1"/>
</dbReference>
<sequence>MTAPLISTVDLKQHFGIRQGLLGRAHAVVRAVDGVSLDIARGEVLGLVGESGSGKSTLGRAFMALQPPTSGAMRFDGVDLAGLSAPELKAYRRRMQMVFQDPFSSLNPRMTIAQTLTMPLRFNAPELSAAEKMKRAGDGLERVGLPRAYLTRYPHEFSGGQRQRIGVARALMVEPDFLMADEAVSALDVSVQAQVLNLLTRIRKEMNLTMLFVTHDLAVVGHVSDRVAVMYLGRVVEIAPTRTLFARPRHPYTEALLSAAPEPTPGRAANRIVLKGDIPSPVNPPSGCAFRTRCRYALPACAEARPVLRDRGAGTTAACIRDDLDLAPAPGVTPMEPAE</sequence>
<evidence type="ECO:0000259" key="6">
    <source>
        <dbReference type="PROSITE" id="PS50893"/>
    </source>
</evidence>
<dbReference type="PROSITE" id="PS00211">
    <property type="entry name" value="ABC_TRANSPORTER_1"/>
    <property type="match status" value="1"/>
</dbReference>
<keyword evidence="4" id="KW-0547">Nucleotide-binding</keyword>
<protein>
    <submittedName>
        <fullName evidence="7">ATP-binding cassette domain-containing protein</fullName>
    </submittedName>
</protein>
<dbReference type="Pfam" id="PF00005">
    <property type="entry name" value="ABC_tran"/>
    <property type="match status" value="1"/>
</dbReference>
<evidence type="ECO:0000256" key="4">
    <source>
        <dbReference type="ARBA" id="ARBA00022741"/>
    </source>
</evidence>
<reference evidence="7 8" key="1">
    <citation type="submission" date="2020-02" db="EMBL/GenBank/DDBJ databases">
        <title>complete genome sequence of Rhodobacteraceae bacterium.</title>
        <authorList>
            <person name="Park J."/>
            <person name="Kim Y.-S."/>
            <person name="Kim K.-H."/>
        </authorList>
    </citation>
    <scope>NUCLEOTIDE SEQUENCE [LARGE SCALE GENOMIC DNA]</scope>
    <source>
        <strain evidence="7 8">RR4-56</strain>
    </source>
</reference>
<comment type="similarity">
    <text evidence="2">Belongs to the ABC transporter superfamily.</text>
</comment>
<evidence type="ECO:0000256" key="3">
    <source>
        <dbReference type="ARBA" id="ARBA00022448"/>
    </source>
</evidence>
<accession>A0A7L5BY50</accession>
<keyword evidence="3" id="KW-0813">Transport</keyword>
<dbReference type="InterPro" id="IPR003439">
    <property type="entry name" value="ABC_transporter-like_ATP-bd"/>
</dbReference>